<protein>
    <submittedName>
        <fullName evidence="3">Uncharacterized protein</fullName>
    </submittedName>
</protein>
<evidence type="ECO:0000256" key="2">
    <source>
        <dbReference type="SAM" id="MobiDB-lite"/>
    </source>
</evidence>
<dbReference type="GO" id="GO:0010150">
    <property type="term" value="P:leaf senescence"/>
    <property type="evidence" value="ECO:0007669"/>
    <property type="project" value="UniProtKB-ARBA"/>
</dbReference>
<dbReference type="Pfam" id="PF04520">
    <property type="entry name" value="Senescence_reg"/>
    <property type="match status" value="1"/>
</dbReference>
<gene>
    <name evidence="3" type="ORF">M569_07896</name>
</gene>
<accession>S8CJN6</accession>
<dbReference type="PANTHER" id="PTHR33083:SF49">
    <property type="entry name" value="SENESCENCE REGULATOR"/>
    <property type="match status" value="1"/>
</dbReference>
<proteinExistence type="inferred from homology"/>
<feature type="region of interest" description="Disordered" evidence="2">
    <location>
        <begin position="23"/>
        <end position="71"/>
    </location>
</feature>
<dbReference type="OrthoDB" id="672058at2759"/>
<dbReference type="AlphaFoldDB" id="S8CJN6"/>
<dbReference type="EMBL" id="AUSU01003425">
    <property type="protein sequence ID" value="EPS66880.1"/>
    <property type="molecule type" value="Genomic_DNA"/>
</dbReference>
<evidence type="ECO:0000313" key="4">
    <source>
        <dbReference type="Proteomes" id="UP000015453"/>
    </source>
</evidence>
<evidence type="ECO:0000256" key="1">
    <source>
        <dbReference type="ARBA" id="ARBA00034773"/>
    </source>
</evidence>
<sequence>MAEEFDESEILFDSRSCVSIRPARAPERKIRRGAASSGPIPVSRKPVVHDNSAAEEEEDSGEETEEKLPPHVIVGRRAASSKSMAYSLFTGNGRTLKGRDLSVVRNSVLRMTGFLET</sequence>
<organism evidence="3 4">
    <name type="scientific">Genlisea aurea</name>
    <dbReference type="NCBI Taxonomy" id="192259"/>
    <lineage>
        <taxon>Eukaryota</taxon>
        <taxon>Viridiplantae</taxon>
        <taxon>Streptophyta</taxon>
        <taxon>Embryophyta</taxon>
        <taxon>Tracheophyta</taxon>
        <taxon>Spermatophyta</taxon>
        <taxon>Magnoliopsida</taxon>
        <taxon>eudicotyledons</taxon>
        <taxon>Gunneridae</taxon>
        <taxon>Pentapetalae</taxon>
        <taxon>asterids</taxon>
        <taxon>lamiids</taxon>
        <taxon>Lamiales</taxon>
        <taxon>Lentibulariaceae</taxon>
        <taxon>Genlisea</taxon>
    </lineage>
</organism>
<name>S8CJN6_9LAMI</name>
<dbReference type="PANTHER" id="PTHR33083">
    <property type="entry name" value="EXPRESSED PROTEIN"/>
    <property type="match status" value="1"/>
</dbReference>
<feature type="compositionally biased region" description="Acidic residues" evidence="2">
    <location>
        <begin position="53"/>
        <end position="65"/>
    </location>
</feature>
<dbReference type="Proteomes" id="UP000015453">
    <property type="component" value="Unassembled WGS sequence"/>
</dbReference>
<reference evidence="3 4" key="1">
    <citation type="journal article" date="2013" name="BMC Genomics">
        <title>The miniature genome of a carnivorous plant Genlisea aurea contains a low number of genes and short non-coding sequences.</title>
        <authorList>
            <person name="Leushkin E.V."/>
            <person name="Sutormin R.A."/>
            <person name="Nabieva E.R."/>
            <person name="Penin A.A."/>
            <person name="Kondrashov A.S."/>
            <person name="Logacheva M.D."/>
        </authorList>
    </citation>
    <scope>NUCLEOTIDE SEQUENCE [LARGE SCALE GENOMIC DNA]</scope>
</reference>
<evidence type="ECO:0000313" key="3">
    <source>
        <dbReference type="EMBL" id="EPS66880.1"/>
    </source>
</evidence>
<keyword evidence="4" id="KW-1185">Reference proteome</keyword>
<dbReference type="InterPro" id="IPR007608">
    <property type="entry name" value="Senescence_reg_S40"/>
</dbReference>
<comment type="caution">
    <text evidence="3">The sequence shown here is derived from an EMBL/GenBank/DDBJ whole genome shotgun (WGS) entry which is preliminary data.</text>
</comment>
<comment type="similarity">
    <text evidence="1">Belongs to the senescence regulator S40 family.</text>
</comment>